<proteinExistence type="predicted"/>
<dbReference type="AlphaFoldDB" id="A0A0B0EHS8"/>
<organism evidence="1 2">
    <name type="scientific">Candidatus Scalindua brodae</name>
    <dbReference type="NCBI Taxonomy" id="237368"/>
    <lineage>
        <taxon>Bacteria</taxon>
        <taxon>Pseudomonadati</taxon>
        <taxon>Planctomycetota</taxon>
        <taxon>Candidatus Brocadiia</taxon>
        <taxon>Candidatus Brocadiales</taxon>
        <taxon>Candidatus Scalinduaceae</taxon>
        <taxon>Candidatus Scalindua</taxon>
    </lineage>
</organism>
<reference evidence="1 2" key="1">
    <citation type="submission" date="2014-10" db="EMBL/GenBank/DDBJ databases">
        <title>Draft genome of anammox bacterium scalindua brodae, obtained using differential coverage binning of sequence data from two enrichment reactors.</title>
        <authorList>
            <person name="Speth D.R."/>
            <person name="Russ L."/>
            <person name="Kartal B."/>
            <person name="Op den Camp H.J."/>
            <person name="Dutilh B.E."/>
            <person name="Jetten M.S."/>
        </authorList>
    </citation>
    <scope>NUCLEOTIDE SEQUENCE [LARGE SCALE GENOMIC DNA]</scope>
    <source>
        <strain evidence="1">RU1</strain>
    </source>
</reference>
<evidence type="ECO:0008006" key="3">
    <source>
        <dbReference type="Google" id="ProtNLM"/>
    </source>
</evidence>
<name>A0A0B0EHS8_9BACT</name>
<gene>
    <name evidence="1" type="ORF">SCABRO_02180</name>
</gene>
<dbReference type="PATRIC" id="fig|237368.3.peg.2355"/>
<dbReference type="Proteomes" id="UP000030652">
    <property type="component" value="Unassembled WGS sequence"/>
</dbReference>
<protein>
    <recommendedName>
        <fullName evidence="3">Replication initiation factor</fullName>
    </recommendedName>
</protein>
<dbReference type="eggNOG" id="ENOG502Z9BF">
    <property type="taxonomic scope" value="Bacteria"/>
</dbReference>
<comment type="caution">
    <text evidence="1">The sequence shown here is derived from an EMBL/GenBank/DDBJ whole genome shotgun (WGS) entry which is preliminary data.</text>
</comment>
<dbReference type="EMBL" id="JRYO01000152">
    <property type="protein sequence ID" value="KHE92129.1"/>
    <property type="molecule type" value="Genomic_DNA"/>
</dbReference>
<evidence type="ECO:0000313" key="2">
    <source>
        <dbReference type="Proteomes" id="UP000030652"/>
    </source>
</evidence>
<accession>A0A0B0EHS8</accession>
<evidence type="ECO:0000313" key="1">
    <source>
        <dbReference type="EMBL" id="KHE92129.1"/>
    </source>
</evidence>
<sequence length="363" mass="42563">MVFKEVFKGIDSLYVSYKGTLKEGIKEQLEEKKKQAQSENEKEQALARITIGNHFFEVKDKGARYYPFVLVDNWYRLQVSGSKRQKLPQIYAQVSSQLLTCYGLDGSINELRKTVNMLLEKTEEETISRTDIFTDFVTNSELEFIEKVSWVTRARKIHKYWDGNIFTGWTIGEGGSLLARIYDKTVEIEKSRKDYLKEIWEMHGWDTSQSVWRLEFQLRRESLGQMSINTFSSLTEKVNALWDYCSSDWLRLAVKDNTVNRTRWMTNPLWGKIQGVRINDGKLTGILREVDKSRIPSDQTLFQNGIGYITAFAAREGFENIDKDTLSEYLYKVKNYLRKQTRGRDEDYLKAKISNKKKRYNKA</sequence>